<dbReference type="AlphaFoldDB" id="A0A0F8YAL3"/>
<feature type="non-terminal residue" evidence="2">
    <location>
        <position position="1"/>
    </location>
</feature>
<reference evidence="2" key="1">
    <citation type="journal article" date="2015" name="Nature">
        <title>Complex archaea that bridge the gap between prokaryotes and eukaryotes.</title>
        <authorList>
            <person name="Spang A."/>
            <person name="Saw J.H."/>
            <person name="Jorgensen S.L."/>
            <person name="Zaremba-Niedzwiedzka K."/>
            <person name="Martijn J."/>
            <person name="Lind A.E."/>
            <person name="van Eijk R."/>
            <person name="Schleper C."/>
            <person name="Guy L."/>
            <person name="Ettema T.J."/>
        </authorList>
    </citation>
    <scope>NUCLEOTIDE SEQUENCE</scope>
</reference>
<dbReference type="EMBL" id="LAZR01058048">
    <property type="protein sequence ID" value="KKK70735.1"/>
    <property type="molecule type" value="Genomic_DNA"/>
</dbReference>
<evidence type="ECO:0000256" key="1">
    <source>
        <dbReference type="SAM" id="MobiDB-lite"/>
    </source>
</evidence>
<proteinExistence type="predicted"/>
<feature type="compositionally biased region" description="Basic and acidic residues" evidence="1">
    <location>
        <begin position="73"/>
        <end position="86"/>
    </location>
</feature>
<gene>
    <name evidence="2" type="ORF">LCGC14_2921010</name>
</gene>
<protein>
    <submittedName>
        <fullName evidence="2">Uncharacterized protein</fullName>
    </submittedName>
</protein>
<evidence type="ECO:0000313" key="2">
    <source>
        <dbReference type="EMBL" id="KKK70735.1"/>
    </source>
</evidence>
<organism evidence="2">
    <name type="scientific">marine sediment metagenome</name>
    <dbReference type="NCBI Taxonomy" id="412755"/>
    <lineage>
        <taxon>unclassified sequences</taxon>
        <taxon>metagenomes</taxon>
        <taxon>ecological metagenomes</taxon>
    </lineage>
</organism>
<feature type="region of interest" description="Disordered" evidence="1">
    <location>
        <begin position="51"/>
        <end position="94"/>
    </location>
</feature>
<name>A0A0F8YAL3_9ZZZZ</name>
<accession>A0A0F8YAL3</accession>
<comment type="caution">
    <text evidence="2">The sequence shown here is derived from an EMBL/GenBank/DDBJ whole genome shotgun (WGS) entry which is preliminary data.</text>
</comment>
<sequence>HDVTGTGDDKGRVVRVTEMPVMESSGGVFLDVYPGSEFIVDVVFSGETKLRSNRVSTPPSGAAAPGAGGSAMPEEHFRQPGEKAGQEEEFGYEE</sequence>